<protein>
    <submittedName>
        <fullName evidence="2">Gamma-glutamylcyclotransferase</fullName>
    </submittedName>
</protein>
<dbReference type="EMBL" id="JAIVFL010000001">
    <property type="protein sequence ID" value="MCI4676190.1"/>
    <property type="molecule type" value="Genomic_DNA"/>
</dbReference>
<dbReference type="RefSeq" id="WP_243072410.1">
    <property type="nucleotide sequence ID" value="NZ_JAIVFL010000001.1"/>
</dbReference>
<dbReference type="Gene3D" id="3.10.490.10">
    <property type="entry name" value="Gamma-glutamyl cyclotransferase-like"/>
    <property type="match status" value="1"/>
</dbReference>
<name>A0ABS9YY93_9MYCO</name>
<sequence>MIAVMAVTSATELLFSYGTLRQREVQLTTFGRALDGRPDAIVGFELDYVTITDPHVIATSGSDRHPILKPGTGAVEGTVFAITREELAAADDYEVDDYVRIAVPLRSGRTAWVYVFADE</sequence>
<dbReference type="InterPro" id="IPR009288">
    <property type="entry name" value="AIG2-like_dom"/>
</dbReference>
<gene>
    <name evidence="2" type="ORF">K9U37_15405</name>
</gene>
<proteinExistence type="predicted"/>
<feature type="domain" description="Gamma-glutamylcyclotransferase AIG2-like" evidence="1">
    <location>
        <begin position="14"/>
        <end position="117"/>
    </location>
</feature>
<dbReference type="Proteomes" id="UP001139068">
    <property type="component" value="Unassembled WGS sequence"/>
</dbReference>
<accession>A0ABS9YY93</accession>
<keyword evidence="3" id="KW-1185">Reference proteome</keyword>
<evidence type="ECO:0000313" key="2">
    <source>
        <dbReference type="EMBL" id="MCI4676190.1"/>
    </source>
</evidence>
<dbReference type="InterPro" id="IPR036568">
    <property type="entry name" value="GGCT-like_sf"/>
</dbReference>
<reference evidence="2" key="1">
    <citation type="journal article" date="2022" name="ISME J.">
        <title>Identification of active gaseous-alkane degraders at natural gas seeps.</title>
        <authorList>
            <person name="Farhan Ul Haque M."/>
            <person name="Hernandez M."/>
            <person name="Crombie A.T."/>
            <person name="Murrell J.C."/>
        </authorList>
    </citation>
    <scope>NUCLEOTIDE SEQUENCE</scope>
    <source>
        <strain evidence="2">ANDR5</strain>
    </source>
</reference>
<comment type="caution">
    <text evidence="2">The sequence shown here is derived from an EMBL/GenBank/DDBJ whole genome shotgun (WGS) entry which is preliminary data.</text>
</comment>
<dbReference type="Pfam" id="PF06094">
    <property type="entry name" value="GGACT"/>
    <property type="match status" value="1"/>
</dbReference>
<evidence type="ECO:0000259" key="1">
    <source>
        <dbReference type="Pfam" id="PF06094"/>
    </source>
</evidence>
<evidence type="ECO:0000313" key="3">
    <source>
        <dbReference type="Proteomes" id="UP001139068"/>
    </source>
</evidence>
<dbReference type="SUPFAM" id="SSF110857">
    <property type="entry name" value="Gamma-glutamyl cyclotransferase-like"/>
    <property type="match status" value="1"/>
</dbReference>
<dbReference type="CDD" id="cd06661">
    <property type="entry name" value="GGCT_like"/>
    <property type="match status" value="1"/>
</dbReference>
<dbReference type="InterPro" id="IPR013024">
    <property type="entry name" value="GGCT-like"/>
</dbReference>
<organism evidence="2 3">
    <name type="scientific">Candidatus Mycolicibacterium alkanivorans</name>
    <dbReference type="NCBI Taxonomy" id="2954114"/>
    <lineage>
        <taxon>Bacteria</taxon>
        <taxon>Bacillati</taxon>
        <taxon>Actinomycetota</taxon>
        <taxon>Actinomycetes</taxon>
        <taxon>Mycobacteriales</taxon>
        <taxon>Mycobacteriaceae</taxon>
        <taxon>Mycolicibacterium</taxon>
    </lineage>
</organism>